<sequence length="135" mass="15449">CGLRLAACRGPGSERSRVCVRKTGRESERNCVPCACRCVFMRVSPRLVSSSEQCTRMHVLHKQQHRRKERRHMQQHRRGERERKKLSLHVREGCVQGREGGREDGRMDARMGIGAACRHERQGSCVEGPFRGLLA</sequence>
<feature type="compositionally biased region" description="Basic residues" evidence="1">
    <location>
        <begin position="61"/>
        <end position="76"/>
    </location>
</feature>
<evidence type="ECO:0000256" key="1">
    <source>
        <dbReference type="SAM" id="MobiDB-lite"/>
    </source>
</evidence>
<proteinExistence type="predicted"/>
<organism evidence="2 3">
    <name type="scientific">Astrephomene gubernaculifera</name>
    <dbReference type="NCBI Taxonomy" id="47775"/>
    <lineage>
        <taxon>Eukaryota</taxon>
        <taxon>Viridiplantae</taxon>
        <taxon>Chlorophyta</taxon>
        <taxon>core chlorophytes</taxon>
        <taxon>Chlorophyceae</taxon>
        <taxon>CS clade</taxon>
        <taxon>Chlamydomonadales</taxon>
        <taxon>Astrephomenaceae</taxon>
        <taxon>Astrephomene</taxon>
    </lineage>
</organism>
<dbReference type="Proteomes" id="UP001054857">
    <property type="component" value="Unassembled WGS sequence"/>
</dbReference>
<feature type="region of interest" description="Disordered" evidence="1">
    <location>
        <begin position="61"/>
        <end position="84"/>
    </location>
</feature>
<evidence type="ECO:0000313" key="2">
    <source>
        <dbReference type="EMBL" id="GFR52815.1"/>
    </source>
</evidence>
<dbReference type="AlphaFoldDB" id="A0AAD3E318"/>
<gene>
    <name evidence="2" type="ORF">Agub_g15437</name>
</gene>
<accession>A0AAD3E318</accession>
<feature type="non-terminal residue" evidence="2">
    <location>
        <position position="1"/>
    </location>
</feature>
<reference evidence="2 3" key="1">
    <citation type="journal article" date="2021" name="Sci. Rep.">
        <title>Genome sequencing of the multicellular alga Astrephomene provides insights into convergent evolution of germ-soma differentiation.</title>
        <authorList>
            <person name="Yamashita S."/>
            <person name="Yamamoto K."/>
            <person name="Matsuzaki R."/>
            <person name="Suzuki S."/>
            <person name="Yamaguchi H."/>
            <person name="Hirooka S."/>
            <person name="Minakuchi Y."/>
            <person name="Miyagishima S."/>
            <person name="Kawachi M."/>
            <person name="Toyoda A."/>
            <person name="Nozaki H."/>
        </authorList>
    </citation>
    <scope>NUCLEOTIDE SEQUENCE [LARGE SCALE GENOMIC DNA]</scope>
    <source>
        <strain evidence="2 3">NIES-4017</strain>
    </source>
</reference>
<keyword evidence="3" id="KW-1185">Reference proteome</keyword>
<evidence type="ECO:0000313" key="3">
    <source>
        <dbReference type="Proteomes" id="UP001054857"/>
    </source>
</evidence>
<protein>
    <submittedName>
        <fullName evidence="2">Uncharacterized protein</fullName>
    </submittedName>
</protein>
<dbReference type="EMBL" id="BMAR01000072">
    <property type="protein sequence ID" value="GFR52815.1"/>
    <property type="molecule type" value="Genomic_DNA"/>
</dbReference>
<name>A0AAD3E318_9CHLO</name>
<comment type="caution">
    <text evidence="2">The sequence shown here is derived from an EMBL/GenBank/DDBJ whole genome shotgun (WGS) entry which is preliminary data.</text>
</comment>